<evidence type="ECO:0000313" key="8">
    <source>
        <dbReference type="Proteomes" id="UP001140206"/>
    </source>
</evidence>
<accession>A0AAV8DG90</accession>
<dbReference type="Gene3D" id="1.10.630.10">
    <property type="entry name" value="Cytochrome P450"/>
    <property type="match status" value="1"/>
</dbReference>
<proteinExistence type="inferred from homology"/>
<comment type="caution">
    <text evidence="7">The sequence shown here is derived from an EMBL/GenBank/DDBJ whole genome shotgun (WGS) entry which is preliminary data.</text>
</comment>
<dbReference type="Pfam" id="PF00067">
    <property type="entry name" value="p450"/>
    <property type="match status" value="1"/>
</dbReference>
<dbReference type="AlphaFoldDB" id="A0AAV8DG90"/>
<keyword evidence="6" id="KW-0812">Transmembrane</keyword>
<keyword evidence="6" id="KW-0472">Membrane</keyword>
<dbReference type="GO" id="GO:0016705">
    <property type="term" value="F:oxidoreductase activity, acting on paired donors, with incorporation or reduction of molecular oxygen"/>
    <property type="evidence" value="ECO:0007669"/>
    <property type="project" value="InterPro"/>
</dbReference>
<name>A0AAV8DG90_9POAL</name>
<dbReference type="InterPro" id="IPR036396">
    <property type="entry name" value="Cyt_P450_sf"/>
</dbReference>
<dbReference type="GO" id="GO:0005506">
    <property type="term" value="F:iron ion binding"/>
    <property type="evidence" value="ECO:0007669"/>
    <property type="project" value="InterPro"/>
</dbReference>
<reference evidence="7" key="1">
    <citation type="submission" date="2022-08" db="EMBL/GenBank/DDBJ databases">
        <authorList>
            <person name="Marques A."/>
        </authorList>
    </citation>
    <scope>NUCLEOTIDE SEQUENCE</scope>
    <source>
        <strain evidence="7">RhyPub2mFocal</strain>
        <tissue evidence="7">Leaves</tissue>
    </source>
</reference>
<dbReference type="GO" id="GO:0004497">
    <property type="term" value="F:monooxygenase activity"/>
    <property type="evidence" value="ECO:0007669"/>
    <property type="project" value="InterPro"/>
</dbReference>
<dbReference type="EMBL" id="JAMFTS010000004">
    <property type="protein sequence ID" value="KAJ4765633.1"/>
    <property type="molecule type" value="Genomic_DNA"/>
</dbReference>
<evidence type="ECO:0000256" key="1">
    <source>
        <dbReference type="ARBA" id="ARBA00010617"/>
    </source>
</evidence>
<dbReference type="InterPro" id="IPR001128">
    <property type="entry name" value="Cyt_P450"/>
</dbReference>
<feature type="transmembrane region" description="Helical" evidence="6">
    <location>
        <begin position="20"/>
        <end position="37"/>
    </location>
</feature>
<dbReference type="Proteomes" id="UP001140206">
    <property type="component" value="Chromosome 4"/>
</dbReference>
<keyword evidence="4" id="KW-0560">Oxidoreductase</keyword>
<evidence type="ECO:0000313" key="7">
    <source>
        <dbReference type="EMBL" id="KAJ4765633.1"/>
    </source>
</evidence>
<protein>
    <submittedName>
        <fullName evidence="7">Cytochrome P450 71A1</fullName>
    </submittedName>
</protein>
<evidence type="ECO:0000256" key="5">
    <source>
        <dbReference type="ARBA" id="ARBA00023004"/>
    </source>
</evidence>
<keyword evidence="5" id="KW-0408">Iron</keyword>
<keyword evidence="2" id="KW-0349">Heme</keyword>
<keyword evidence="6" id="KW-1133">Transmembrane helix</keyword>
<dbReference type="PANTHER" id="PTHR47955:SF8">
    <property type="entry name" value="CYTOCHROME P450 71D11-LIKE"/>
    <property type="match status" value="1"/>
</dbReference>
<dbReference type="SUPFAM" id="SSF48264">
    <property type="entry name" value="Cytochrome P450"/>
    <property type="match status" value="1"/>
</dbReference>
<evidence type="ECO:0000256" key="4">
    <source>
        <dbReference type="ARBA" id="ARBA00023002"/>
    </source>
</evidence>
<organism evidence="7 8">
    <name type="scientific">Rhynchospora pubera</name>
    <dbReference type="NCBI Taxonomy" id="906938"/>
    <lineage>
        <taxon>Eukaryota</taxon>
        <taxon>Viridiplantae</taxon>
        <taxon>Streptophyta</taxon>
        <taxon>Embryophyta</taxon>
        <taxon>Tracheophyta</taxon>
        <taxon>Spermatophyta</taxon>
        <taxon>Magnoliopsida</taxon>
        <taxon>Liliopsida</taxon>
        <taxon>Poales</taxon>
        <taxon>Cyperaceae</taxon>
        <taxon>Cyperoideae</taxon>
        <taxon>Rhynchosporeae</taxon>
        <taxon>Rhynchospora</taxon>
    </lineage>
</organism>
<keyword evidence="3" id="KW-0479">Metal-binding</keyword>
<evidence type="ECO:0000256" key="6">
    <source>
        <dbReference type="SAM" id="Phobius"/>
    </source>
</evidence>
<comment type="similarity">
    <text evidence="1">Belongs to the cytochrome P450 family.</text>
</comment>
<gene>
    <name evidence="7" type="ORF">LUZ62_076008</name>
</gene>
<evidence type="ECO:0000256" key="2">
    <source>
        <dbReference type="ARBA" id="ARBA00022617"/>
    </source>
</evidence>
<keyword evidence="8" id="KW-1185">Reference proteome</keyword>
<dbReference type="GO" id="GO:0020037">
    <property type="term" value="F:heme binding"/>
    <property type="evidence" value="ECO:0007669"/>
    <property type="project" value="InterPro"/>
</dbReference>
<dbReference type="PANTHER" id="PTHR47955">
    <property type="entry name" value="CYTOCHROME P450 FAMILY 71 PROTEIN"/>
    <property type="match status" value="1"/>
</dbReference>
<sequence length="138" mass="15244">MAPLFSVLFRYLHNLSSLSIIHYLLILTLTILLFIYTQTRSSNPNQGLPPSPPSLPLLGHLHHLGSLPHRSLQKLSTLNGPIMYLRLGSVPTVVISSAAVAENAVRFHDTALASRPRSAVSDILFYGSSDVHYAIFHY</sequence>
<evidence type="ECO:0000256" key="3">
    <source>
        <dbReference type="ARBA" id="ARBA00022723"/>
    </source>
</evidence>